<dbReference type="EC" id="4.2.1.46" evidence="4"/>
<dbReference type="GO" id="GO:0008460">
    <property type="term" value="F:dTDP-glucose 4,6-dehydratase activity"/>
    <property type="evidence" value="ECO:0007669"/>
    <property type="project" value="UniProtKB-EC"/>
</dbReference>
<evidence type="ECO:0000259" key="7">
    <source>
        <dbReference type="Pfam" id="PF01370"/>
    </source>
</evidence>
<dbReference type="Gene3D" id="3.40.50.720">
    <property type="entry name" value="NAD(P)-binding Rossmann-like Domain"/>
    <property type="match status" value="2"/>
</dbReference>
<dbReference type="InterPro" id="IPR005888">
    <property type="entry name" value="dTDP_Gluc_deHydtase"/>
</dbReference>
<evidence type="ECO:0000313" key="9">
    <source>
        <dbReference type="EMBL" id="PMP81834.1"/>
    </source>
</evidence>
<comment type="catalytic activity">
    <reaction evidence="1">
        <text>dTDP-alpha-D-glucose = dTDP-4-dehydro-6-deoxy-alpha-D-glucose + H2O</text>
        <dbReference type="Rhea" id="RHEA:17221"/>
        <dbReference type="ChEBI" id="CHEBI:15377"/>
        <dbReference type="ChEBI" id="CHEBI:57477"/>
        <dbReference type="ChEBI" id="CHEBI:57649"/>
        <dbReference type="EC" id="4.2.1.46"/>
    </reaction>
</comment>
<dbReference type="Gene3D" id="3.90.25.10">
    <property type="entry name" value="UDP-galactose 4-epimerase, domain 1"/>
    <property type="match status" value="1"/>
</dbReference>
<protein>
    <recommendedName>
        <fullName evidence="4">dTDP-glucose 4,6-dehydratase</fullName>
        <ecNumber evidence="4">4.2.1.46</ecNumber>
    </recommendedName>
</protein>
<dbReference type="EMBL" id="PNIX01000278">
    <property type="protein sequence ID" value="PMP81834.1"/>
    <property type="molecule type" value="Genomic_DNA"/>
</dbReference>
<name>A0A2J6X5H6_9BACT</name>
<keyword evidence="6" id="KW-0456">Lyase</keyword>
<feature type="domain" description="NAD(P)-binding" evidence="8">
    <location>
        <begin position="113"/>
        <end position="366"/>
    </location>
</feature>
<organism evidence="9 10">
    <name type="scientific">Caldisericum exile</name>
    <dbReference type="NCBI Taxonomy" id="693075"/>
    <lineage>
        <taxon>Bacteria</taxon>
        <taxon>Pseudomonadati</taxon>
        <taxon>Caldisericota/Cryosericota group</taxon>
        <taxon>Caldisericota</taxon>
        <taxon>Caldisericia</taxon>
        <taxon>Caldisericales</taxon>
        <taxon>Caldisericaceae</taxon>
        <taxon>Caldisericum</taxon>
    </lineage>
</organism>
<evidence type="ECO:0000256" key="5">
    <source>
        <dbReference type="ARBA" id="ARBA00023027"/>
    </source>
</evidence>
<comment type="similarity">
    <text evidence="3">Belongs to the NAD(P)-dependent epimerase/dehydratase family. dTDP-glucose dehydratase subfamily.</text>
</comment>
<comment type="caution">
    <text evidence="9">The sequence shown here is derived from an EMBL/GenBank/DDBJ whole genome shotgun (WGS) entry which is preliminary data.</text>
</comment>
<dbReference type="Pfam" id="PF01370">
    <property type="entry name" value="Epimerase"/>
    <property type="match status" value="1"/>
</dbReference>
<dbReference type="InterPro" id="IPR016040">
    <property type="entry name" value="NAD(P)-bd_dom"/>
</dbReference>
<evidence type="ECO:0000256" key="1">
    <source>
        <dbReference type="ARBA" id="ARBA00001539"/>
    </source>
</evidence>
<sequence>MILLVTGGAGFIGSNFVKHRLANTNDKIIVLDALTYAGVLDNLKEFLDDSNLLIPTYQHDLKLIEKHIEKNVFSFESLKDETESKRLSFKFEGFSPRYIETENISGEIEKILANKRFVFVAGNIVDSALDEELIKISDTVVHFAAESHVDRSIFNADAFVKTDVYGTYALLEAARKSKNLKKFIHISTDEVYGQATDKPFKETDPLNPRNPYSASKAAADRMAYAYFQTYNVPVVIARPSNNFGPFQYPEKLIPVMTINALKDEPLPVYGNGRQRRDWLYVEDTARAIDLLIEKGKIGEAYNIAGHNERENIFIVERILDITKKPKTLIKHVEDRPGHDVRYLIDDTKIRELGFRQERSFEELFDNTVKWYIQNQAWWEKISRMDEEYKAFMKAWYEKR</sequence>
<dbReference type="GO" id="GO:0009225">
    <property type="term" value="P:nucleotide-sugar metabolic process"/>
    <property type="evidence" value="ECO:0007669"/>
    <property type="project" value="InterPro"/>
</dbReference>
<dbReference type="CDD" id="cd05246">
    <property type="entry name" value="dTDP_GD_SDR_e"/>
    <property type="match status" value="1"/>
</dbReference>
<proteinExistence type="inferred from homology"/>
<dbReference type="PANTHER" id="PTHR43000">
    <property type="entry name" value="DTDP-D-GLUCOSE 4,6-DEHYDRATASE-RELATED"/>
    <property type="match status" value="1"/>
</dbReference>
<evidence type="ECO:0000259" key="8">
    <source>
        <dbReference type="Pfam" id="PF16363"/>
    </source>
</evidence>
<dbReference type="Proteomes" id="UP000236910">
    <property type="component" value="Unassembled WGS sequence"/>
</dbReference>
<dbReference type="AlphaFoldDB" id="A0A2J6X5H6"/>
<reference evidence="9 10" key="1">
    <citation type="submission" date="2018-01" db="EMBL/GenBank/DDBJ databases">
        <title>Metagenomic assembled genomes from two thermal pools in the Uzon Caldera, Kamchatka, Russia.</title>
        <authorList>
            <person name="Wilkins L."/>
            <person name="Ettinger C."/>
        </authorList>
    </citation>
    <scope>NUCLEOTIDE SEQUENCE [LARGE SCALE GENOMIC DNA]</scope>
    <source>
        <strain evidence="9">ARK-10</strain>
    </source>
</reference>
<feature type="domain" description="NAD-dependent epimerase/dehydratase" evidence="7">
    <location>
        <begin position="4"/>
        <end position="44"/>
    </location>
</feature>
<comment type="cofactor">
    <cofactor evidence="2">
        <name>NAD(+)</name>
        <dbReference type="ChEBI" id="CHEBI:57540"/>
    </cofactor>
</comment>
<dbReference type="InterPro" id="IPR036291">
    <property type="entry name" value="NAD(P)-bd_dom_sf"/>
</dbReference>
<dbReference type="SUPFAM" id="SSF51735">
    <property type="entry name" value="NAD(P)-binding Rossmann-fold domains"/>
    <property type="match status" value="1"/>
</dbReference>
<evidence type="ECO:0000256" key="4">
    <source>
        <dbReference type="ARBA" id="ARBA00011990"/>
    </source>
</evidence>
<dbReference type="InterPro" id="IPR001509">
    <property type="entry name" value="Epimerase_deHydtase"/>
</dbReference>
<evidence type="ECO:0000256" key="6">
    <source>
        <dbReference type="ARBA" id="ARBA00023239"/>
    </source>
</evidence>
<evidence type="ECO:0000256" key="2">
    <source>
        <dbReference type="ARBA" id="ARBA00001911"/>
    </source>
</evidence>
<keyword evidence="5" id="KW-0520">NAD</keyword>
<accession>A0A2J6X5H6</accession>
<gene>
    <name evidence="9" type="ORF">C0175_04720</name>
</gene>
<evidence type="ECO:0000256" key="3">
    <source>
        <dbReference type="ARBA" id="ARBA00008178"/>
    </source>
</evidence>
<dbReference type="Pfam" id="PF16363">
    <property type="entry name" value="GDP_Man_Dehyd"/>
    <property type="match status" value="1"/>
</dbReference>
<evidence type="ECO:0000313" key="10">
    <source>
        <dbReference type="Proteomes" id="UP000236910"/>
    </source>
</evidence>